<keyword evidence="1" id="KW-0812">Transmembrane</keyword>
<keyword evidence="1" id="KW-0472">Membrane</keyword>
<accession>A0AAJ0DBV0</accession>
<feature type="transmembrane region" description="Helical" evidence="1">
    <location>
        <begin position="602"/>
        <end position="627"/>
    </location>
</feature>
<feature type="transmembrane region" description="Helical" evidence="1">
    <location>
        <begin position="563"/>
        <end position="582"/>
    </location>
</feature>
<name>A0AAJ0DBV0_9PEZI</name>
<dbReference type="AlphaFoldDB" id="A0AAJ0DBV0"/>
<feature type="transmembrane region" description="Helical" evidence="1">
    <location>
        <begin position="691"/>
        <end position="709"/>
    </location>
</feature>
<dbReference type="EMBL" id="JAWDJX010000069">
    <property type="protein sequence ID" value="KAK3047074.1"/>
    <property type="molecule type" value="Genomic_DNA"/>
</dbReference>
<protein>
    <submittedName>
        <fullName evidence="2">Uncharacterized protein</fullName>
    </submittedName>
</protein>
<comment type="caution">
    <text evidence="2">The sequence shown here is derived from an EMBL/GenBank/DDBJ whole genome shotgun (WGS) entry which is preliminary data.</text>
</comment>
<dbReference type="Proteomes" id="UP001271007">
    <property type="component" value="Unassembled WGS sequence"/>
</dbReference>
<keyword evidence="1" id="KW-1133">Transmembrane helix</keyword>
<proteinExistence type="predicted"/>
<evidence type="ECO:0000256" key="1">
    <source>
        <dbReference type="SAM" id="Phobius"/>
    </source>
</evidence>
<gene>
    <name evidence="2" type="ORF">LTR09_011499</name>
</gene>
<evidence type="ECO:0000313" key="3">
    <source>
        <dbReference type="Proteomes" id="UP001271007"/>
    </source>
</evidence>
<feature type="transmembrane region" description="Helical" evidence="1">
    <location>
        <begin position="528"/>
        <end position="551"/>
    </location>
</feature>
<organism evidence="2 3">
    <name type="scientific">Extremus antarcticus</name>
    <dbReference type="NCBI Taxonomy" id="702011"/>
    <lineage>
        <taxon>Eukaryota</taxon>
        <taxon>Fungi</taxon>
        <taxon>Dikarya</taxon>
        <taxon>Ascomycota</taxon>
        <taxon>Pezizomycotina</taxon>
        <taxon>Dothideomycetes</taxon>
        <taxon>Dothideomycetidae</taxon>
        <taxon>Mycosphaerellales</taxon>
        <taxon>Extremaceae</taxon>
        <taxon>Extremus</taxon>
    </lineage>
</organism>
<sequence length="817" mass="91815">MVLEVLENGVEITHSVLKRSYNWSRYNSALSWIGPETALFDADVAEKETYRNEPLGALMWLKTTEVQEMQEIWRTNERIAQHPSEVMKAFQRLESVFPQLSTHLRVESSLRSSAITRYNEPAVMTADFDWPAEYSSEQADVLSYSPTAESYTGLGCFQIGLQCTSLDFDGLVEGQRRLRDLNMLQRVPAGELKNMTSPLQDLCRSYSPRDPLRLAVEELLELLEGSGEAKEGRPRLPIYVGLHSGFHNGSDNQFWGLFDGNDVGSYMDVFLSAKTPDRISTLLHTFLSSREFCRRDCFQADEIDSFETEIAGCCESQLLDTPSLIQSRSLSTEDYLQGKATAAQLIEARLQWLRDQGAAGVPSREGAISVFKDFDARLPTILMKKEVHHLDQIATVLQQIVQKGRIDASVDMLALSVFCAFRKLAVDEIYLEILDRNPMPNSHPDQAACFAEMFALGAQCEAYLGMTPEAVGRVLAARYWTYYHENQPPSRDDKFTELPTAYASMNTDEDPNAVSEAEEQPFHYRLNFLGIFAVPALVDILLLTFVGRGLYLSTFMAEDEKTMATAGLMVGLLLVGGIGTWVGHGGSYYLHGMTFPAMNMFVLSRLIAGLAMSLIVGVGALVVLGCIKNFYAGFIFLFYFFSLSTYLTMLATLAVYQFPGFKFQSGRSSVVKCIPLLLISPIATSFAGHDIIVYPIVLSGFLGTLIYSARHVFAQWHSWYSTVPVVGDTELVHWFERFSTARDKNMELPEIDLAATPLPRTALMVELQRERNRHPWTKSTADDFVKTIARGHDATLLLMDWYCKYSRTKMPYPYSPT</sequence>
<keyword evidence="3" id="KW-1185">Reference proteome</keyword>
<feature type="transmembrane region" description="Helical" evidence="1">
    <location>
        <begin position="634"/>
        <end position="658"/>
    </location>
</feature>
<reference evidence="2" key="1">
    <citation type="submission" date="2023-04" db="EMBL/GenBank/DDBJ databases">
        <title>Black Yeasts Isolated from many extreme environments.</title>
        <authorList>
            <person name="Coleine C."/>
            <person name="Stajich J.E."/>
            <person name="Selbmann L."/>
        </authorList>
    </citation>
    <scope>NUCLEOTIDE SEQUENCE</scope>
    <source>
        <strain evidence="2">CCFEE 5312</strain>
    </source>
</reference>
<evidence type="ECO:0000313" key="2">
    <source>
        <dbReference type="EMBL" id="KAK3047074.1"/>
    </source>
</evidence>